<keyword evidence="3" id="KW-1185">Reference proteome</keyword>
<evidence type="ECO:0000313" key="2">
    <source>
        <dbReference type="EMBL" id="MDQ0380306.1"/>
    </source>
</evidence>
<accession>A0ABU0EYF2</accession>
<protein>
    <submittedName>
        <fullName evidence="2">Uncharacterized protein</fullName>
    </submittedName>
</protein>
<evidence type="ECO:0000256" key="1">
    <source>
        <dbReference type="SAM" id="MobiDB-lite"/>
    </source>
</evidence>
<proteinExistence type="predicted"/>
<dbReference type="Proteomes" id="UP001229651">
    <property type="component" value="Unassembled WGS sequence"/>
</dbReference>
<gene>
    <name evidence="2" type="ORF">FB470_004300</name>
</gene>
<comment type="caution">
    <text evidence="2">The sequence shown here is derived from an EMBL/GenBank/DDBJ whole genome shotgun (WGS) entry which is preliminary data.</text>
</comment>
<feature type="region of interest" description="Disordered" evidence="1">
    <location>
        <begin position="1"/>
        <end position="27"/>
    </location>
</feature>
<organism evidence="2 3">
    <name type="scientific">Amycolatopsis thermophila</name>
    <dbReference type="NCBI Taxonomy" id="206084"/>
    <lineage>
        <taxon>Bacteria</taxon>
        <taxon>Bacillati</taxon>
        <taxon>Actinomycetota</taxon>
        <taxon>Actinomycetes</taxon>
        <taxon>Pseudonocardiales</taxon>
        <taxon>Pseudonocardiaceae</taxon>
        <taxon>Amycolatopsis</taxon>
    </lineage>
</organism>
<dbReference type="EMBL" id="JAUSUT010000001">
    <property type="protein sequence ID" value="MDQ0380306.1"/>
    <property type="molecule type" value="Genomic_DNA"/>
</dbReference>
<evidence type="ECO:0000313" key="3">
    <source>
        <dbReference type="Proteomes" id="UP001229651"/>
    </source>
</evidence>
<sequence length="27" mass="2843">MPVSVRCRTRGTARATSPVNSAGRALQ</sequence>
<name>A0ABU0EYF2_9PSEU</name>
<reference evidence="2 3" key="1">
    <citation type="submission" date="2023-07" db="EMBL/GenBank/DDBJ databases">
        <title>Sequencing the genomes of 1000 actinobacteria strains.</title>
        <authorList>
            <person name="Klenk H.-P."/>
        </authorList>
    </citation>
    <scope>NUCLEOTIDE SEQUENCE [LARGE SCALE GENOMIC DNA]</scope>
    <source>
        <strain evidence="2 3">DSM 45805</strain>
    </source>
</reference>